<organism evidence="4 5">
    <name type="scientific">Galeopterus variegatus</name>
    <name type="common">Malayan flying lemur</name>
    <name type="synonym">Cynocephalus variegatus</name>
    <dbReference type="NCBI Taxonomy" id="482537"/>
    <lineage>
        <taxon>Eukaryota</taxon>
        <taxon>Metazoa</taxon>
        <taxon>Chordata</taxon>
        <taxon>Craniata</taxon>
        <taxon>Vertebrata</taxon>
        <taxon>Euteleostomi</taxon>
        <taxon>Mammalia</taxon>
        <taxon>Eutheria</taxon>
        <taxon>Euarchontoglires</taxon>
        <taxon>Dermoptera</taxon>
        <taxon>Cynocephalidae</taxon>
        <taxon>Galeopterus</taxon>
    </lineage>
</organism>
<keyword evidence="4" id="KW-1185">Reference proteome</keyword>
<evidence type="ECO:0000313" key="4">
    <source>
        <dbReference type="Proteomes" id="UP000694923"/>
    </source>
</evidence>
<accession>A0ABM0R5L5</accession>
<dbReference type="SMART" id="SM00737">
    <property type="entry name" value="ML"/>
    <property type="match status" value="1"/>
</dbReference>
<dbReference type="PANTHER" id="PTHR17357">
    <property type="entry name" value="GM2 GANGLIOSIDE ACTIVATOR PROTEIN"/>
    <property type="match status" value="1"/>
</dbReference>
<evidence type="ECO:0000313" key="5">
    <source>
        <dbReference type="RefSeq" id="XP_008575906.1"/>
    </source>
</evidence>
<dbReference type="Proteomes" id="UP000694923">
    <property type="component" value="Unplaced"/>
</dbReference>
<dbReference type="GeneID" id="103594467"/>
<feature type="domain" description="MD-2-related lipid-recognition" evidence="3">
    <location>
        <begin position="31"/>
        <end position="183"/>
    </location>
</feature>
<proteinExistence type="predicted"/>
<dbReference type="InterPro" id="IPR028996">
    <property type="entry name" value="GM2-AP"/>
</dbReference>
<evidence type="ECO:0000259" key="3">
    <source>
        <dbReference type="SMART" id="SM00737"/>
    </source>
</evidence>
<name>A0ABM0R5L5_GALVR</name>
<sequence>MVVESGDLGAVEEEQEEWSREGGSQLSSFSWDNCDEGKDPAVINSLSLEPDPIVIPGNVTVSAEGRTSVPLSSPQKVELTVEKEVAGFWVKIPCVEQIGSCTYENFCDILDTLIPPGQPCPEPLHTYGLPCHCPFKEGTYSLPKSDFAVPDLELPSWLSSGNYRIVSILSSQGKRLSCVKISASLKGK</sequence>
<dbReference type="PANTHER" id="PTHR17357:SF0">
    <property type="entry name" value="GANGLIOSIDE GM2 ACTIVATOR"/>
    <property type="match status" value="1"/>
</dbReference>
<dbReference type="InterPro" id="IPR036846">
    <property type="entry name" value="GM2-AP_sf"/>
</dbReference>
<evidence type="ECO:0000256" key="2">
    <source>
        <dbReference type="SAM" id="MobiDB-lite"/>
    </source>
</evidence>
<evidence type="ECO:0000256" key="1">
    <source>
        <dbReference type="ARBA" id="ARBA00022729"/>
    </source>
</evidence>
<dbReference type="SUPFAM" id="SSF63707">
    <property type="entry name" value="Ganglioside M2 (gm2) activator"/>
    <property type="match status" value="1"/>
</dbReference>
<keyword evidence="1" id="KW-0732">Signal</keyword>
<protein>
    <submittedName>
        <fullName evidence="5">Ganglioside GM2 activator</fullName>
    </submittedName>
</protein>
<dbReference type="InterPro" id="IPR003172">
    <property type="entry name" value="ML_dom"/>
</dbReference>
<reference evidence="5" key="1">
    <citation type="submission" date="2025-08" db="UniProtKB">
        <authorList>
            <consortium name="RefSeq"/>
        </authorList>
    </citation>
    <scope>IDENTIFICATION</scope>
</reference>
<gene>
    <name evidence="5" type="primary">GM2A</name>
</gene>
<dbReference type="RefSeq" id="XP_008575906.1">
    <property type="nucleotide sequence ID" value="XM_008577684.1"/>
</dbReference>
<dbReference type="Gene3D" id="2.70.220.10">
    <property type="entry name" value="Ganglioside GM2 activator"/>
    <property type="match status" value="1"/>
</dbReference>
<dbReference type="Pfam" id="PF02221">
    <property type="entry name" value="E1_DerP2_DerF2"/>
    <property type="match status" value="1"/>
</dbReference>
<feature type="region of interest" description="Disordered" evidence="2">
    <location>
        <begin position="1"/>
        <end position="32"/>
    </location>
</feature>